<organism evidence="1 2">
    <name type="scientific">Strongyloides venezuelensis</name>
    <name type="common">Threadworm</name>
    <dbReference type="NCBI Taxonomy" id="75913"/>
    <lineage>
        <taxon>Eukaryota</taxon>
        <taxon>Metazoa</taxon>
        <taxon>Ecdysozoa</taxon>
        <taxon>Nematoda</taxon>
        <taxon>Chromadorea</taxon>
        <taxon>Rhabditida</taxon>
        <taxon>Tylenchina</taxon>
        <taxon>Panagrolaimomorpha</taxon>
        <taxon>Strongyloidoidea</taxon>
        <taxon>Strongyloididae</taxon>
        <taxon>Strongyloides</taxon>
    </lineage>
</organism>
<dbReference type="WBParaSite" id="SVE_0856800.1">
    <property type="protein sequence ID" value="SVE_0856800.1"/>
    <property type="gene ID" value="SVE_0856800"/>
</dbReference>
<reference evidence="1" key="1">
    <citation type="submission" date="2014-07" db="EMBL/GenBank/DDBJ databases">
        <authorList>
            <person name="Martin A.A"/>
            <person name="De Silva N."/>
        </authorList>
    </citation>
    <scope>NUCLEOTIDE SEQUENCE</scope>
</reference>
<name>A0A0K0FI50_STRVS</name>
<protein>
    <submittedName>
        <fullName evidence="2">6-cysteine protein</fullName>
    </submittedName>
</protein>
<evidence type="ECO:0000313" key="2">
    <source>
        <dbReference type="WBParaSite" id="SVE_0856800.1"/>
    </source>
</evidence>
<reference evidence="2" key="2">
    <citation type="submission" date="2015-08" db="UniProtKB">
        <authorList>
            <consortium name="WormBaseParasite"/>
        </authorList>
    </citation>
    <scope>IDENTIFICATION</scope>
</reference>
<dbReference type="AlphaFoldDB" id="A0A0K0FI50"/>
<evidence type="ECO:0000313" key="1">
    <source>
        <dbReference type="Proteomes" id="UP000035680"/>
    </source>
</evidence>
<accession>A0A0K0FI50</accession>
<dbReference type="Proteomes" id="UP000035680">
    <property type="component" value="Unassembled WGS sequence"/>
</dbReference>
<proteinExistence type="predicted"/>
<sequence length="564" mass="66468">MKIAIFLFFYNIIQTNGEIIRIKKFPRISFRLHFDFLPEKTDTVERIKKINDTLYLIEYEKHFIKNLACDVRSSSIISPEFQKIKKDKRFGEPKIHLCKRSIDLYDDRHACERGDIPKITYSKHIDTNSSIYSTYTCTLDVYGNSENNKTVTDHKTIYLFIRPKKIESIVHKGYSSEVLNVRCMKNRITSAGRLVLIEGIKKRGKNIIDEKILYDIGNLSIPEVPEYHVVYNEKWIDLYFFKPIKEILNNIEINCTYDYSRGKHKPNGYIISTHYFKIKNVKDKSLEKERWESFSPKNIEDSNFECDLTESMYDINFSRWLKQLYIDKGIKVKDPYWVPVVDSVDNDFEPSKDSVSSRIKLKKESLEGMPVNTRSVWKLGFFPHIKENIKCLLLFSTPLINGSIENIIDIISKNDSLPTELTCGKTDDQPFKWYYDNEPLSEEELNSEYSLHSSSSNTLFIKNCNEFTKGSYRGFSRKDPSISCDFIFKCVDKYYTVKDLKKMYDEETAQYNNPKSLYELNYKQFGVDKDDDPYLIYRPHNGVNKLKAVWKDYINFILIIYVIL</sequence>
<keyword evidence="1" id="KW-1185">Reference proteome</keyword>